<evidence type="ECO:0000256" key="3">
    <source>
        <dbReference type="PROSITE-ProRule" id="PRU00023"/>
    </source>
</evidence>
<feature type="repeat" description="ANK" evidence="3">
    <location>
        <begin position="109"/>
        <end position="133"/>
    </location>
</feature>
<comment type="caution">
    <text evidence="4">The sequence shown here is derived from an EMBL/GenBank/DDBJ whole genome shotgun (WGS) entry which is preliminary data.</text>
</comment>
<proteinExistence type="predicted"/>
<name>A0AAD7X2L8_9TELE</name>
<protein>
    <submittedName>
        <fullName evidence="4">Uncharacterized protein</fullName>
    </submittedName>
</protein>
<reference evidence="4" key="1">
    <citation type="journal article" date="2023" name="Science">
        <title>Genome structures resolve the early diversification of teleost fishes.</title>
        <authorList>
            <person name="Parey E."/>
            <person name="Louis A."/>
            <person name="Montfort J."/>
            <person name="Bouchez O."/>
            <person name="Roques C."/>
            <person name="Iampietro C."/>
            <person name="Lluch J."/>
            <person name="Castinel A."/>
            <person name="Donnadieu C."/>
            <person name="Desvignes T."/>
            <person name="Floi Bucao C."/>
            <person name="Jouanno E."/>
            <person name="Wen M."/>
            <person name="Mejri S."/>
            <person name="Dirks R."/>
            <person name="Jansen H."/>
            <person name="Henkel C."/>
            <person name="Chen W.J."/>
            <person name="Zahm M."/>
            <person name="Cabau C."/>
            <person name="Klopp C."/>
            <person name="Thompson A.W."/>
            <person name="Robinson-Rechavi M."/>
            <person name="Braasch I."/>
            <person name="Lecointre G."/>
            <person name="Bobe J."/>
            <person name="Postlethwait J.H."/>
            <person name="Berthelot C."/>
            <person name="Roest Crollius H."/>
            <person name="Guiguen Y."/>
        </authorList>
    </citation>
    <scope>NUCLEOTIDE SEQUENCE</scope>
    <source>
        <strain evidence="4">NC1722</strain>
    </source>
</reference>
<keyword evidence="5" id="KW-1185">Reference proteome</keyword>
<dbReference type="SUPFAM" id="SSF48403">
    <property type="entry name" value="Ankyrin repeat"/>
    <property type="match status" value="1"/>
</dbReference>
<dbReference type="Pfam" id="PF12796">
    <property type="entry name" value="Ank_2"/>
    <property type="match status" value="1"/>
</dbReference>
<dbReference type="Gene3D" id="1.25.40.20">
    <property type="entry name" value="Ankyrin repeat-containing domain"/>
    <property type="match status" value="1"/>
</dbReference>
<evidence type="ECO:0000313" key="5">
    <source>
        <dbReference type="Proteomes" id="UP001221898"/>
    </source>
</evidence>
<dbReference type="Proteomes" id="UP001221898">
    <property type="component" value="Unassembled WGS sequence"/>
</dbReference>
<keyword evidence="2 3" id="KW-0040">ANK repeat</keyword>
<sequence>MLPVGARIVGGGDIFDTIQRGNIDQCAHIIQFDRSTLKQKGWGGFTPLHYAASQGNRAMTDLLLSSGADANTPCDTGLTPFHFACRNGNIHVMHQMLQHGADLSIVDHQGKTALHHAVTGGNVLSVQYLNETGMFRLRTPTSSRSPPCTWQRPQGTRTWSGTYCDTTDVRQMAQTSRG</sequence>
<dbReference type="PROSITE" id="PS50088">
    <property type="entry name" value="ANK_REPEAT"/>
    <property type="match status" value="3"/>
</dbReference>
<accession>A0AAD7X2L8</accession>
<dbReference type="PANTHER" id="PTHR24171">
    <property type="entry name" value="ANKYRIN REPEAT DOMAIN-CONTAINING PROTEIN 39-RELATED"/>
    <property type="match status" value="1"/>
</dbReference>
<dbReference type="PRINTS" id="PR01415">
    <property type="entry name" value="ANKYRIN"/>
</dbReference>
<feature type="repeat" description="ANK" evidence="3">
    <location>
        <begin position="43"/>
        <end position="75"/>
    </location>
</feature>
<organism evidence="4 5">
    <name type="scientific">Aldrovandia affinis</name>
    <dbReference type="NCBI Taxonomy" id="143900"/>
    <lineage>
        <taxon>Eukaryota</taxon>
        <taxon>Metazoa</taxon>
        <taxon>Chordata</taxon>
        <taxon>Craniata</taxon>
        <taxon>Vertebrata</taxon>
        <taxon>Euteleostomi</taxon>
        <taxon>Actinopterygii</taxon>
        <taxon>Neopterygii</taxon>
        <taxon>Teleostei</taxon>
        <taxon>Notacanthiformes</taxon>
        <taxon>Halosauridae</taxon>
        <taxon>Aldrovandia</taxon>
    </lineage>
</organism>
<dbReference type="InterPro" id="IPR036770">
    <property type="entry name" value="Ankyrin_rpt-contain_sf"/>
</dbReference>
<evidence type="ECO:0000256" key="2">
    <source>
        <dbReference type="ARBA" id="ARBA00023043"/>
    </source>
</evidence>
<dbReference type="AlphaFoldDB" id="A0AAD7X2L8"/>
<dbReference type="PANTHER" id="PTHR24171:SF9">
    <property type="entry name" value="ANKYRIN REPEAT DOMAIN-CONTAINING PROTEIN 39"/>
    <property type="match status" value="1"/>
</dbReference>
<dbReference type="PROSITE" id="PS50297">
    <property type="entry name" value="ANK_REP_REGION"/>
    <property type="match status" value="3"/>
</dbReference>
<gene>
    <name evidence="4" type="ORF">AAFF_G00138760</name>
</gene>
<evidence type="ECO:0000313" key="4">
    <source>
        <dbReference type="EMBL" id="KAJ8418167.1"/>
    </source>
</evidence>
<evidence type="ECO:0000256" key="1">
    <source>
        <dbReference type="ARBA" id="ARBA00022737"/>
    </source>
</evidence>
<feature type="repeat" description="ANK" evidence="3">
    <location>
        <begin position="76"/>
        <end position="108"/>
    </location>
</feature>
<keyword evidence="1" id="KW-0677">Repeat</keyword>
<dbReference type="EMBL" id="JAINUG010000002">
    <property type="protein sequence ID" value="KAJ8418167.1"/>
    <property type="molecule type" value="Genomic_DNA"/>
</dbReference>
<dbReference type="InterPro" id="IPR002110">
    <property type="entry name" value="Ankyrin_rpt"/>
</dbReference>
<dbReference type="SMART" id="SM00248">
    <property type="entry name" value="ANK"/>
    <property type="match status" value="3"/>
</dbReference>